<accession>A0A081NLR6</accession>
<feature type="transmembrane region" description="Helical" evidence="1">
    <location>
        <begin position="12"/>
        <end position="28"/>
    </location>
</feature>
<sequence>MEQIIEFIGNHPLLVGSLVALVCALLFSEMRKGGHSVGSQEVTQLINQQGAVVLDVREKADFSKGHIVDAVSMPYSKVAERVGELNKHKDKPIVIVDAMGQHSGTVGKQLKDAGFEQVVRLKGGIGTWTADSLPLVKK</sequence>
<keyword evidence="1" id="KW-1133">Transmembrane helix</keyword>
<dbReference type="RefSeq" id="WP_034833193.1">
    <property type="nucleotide sequence ID" value="NZ_JOKH01000001.1"/>
</dbReference>
<dbReference type="Pfam" id="PF00581">
    <property type="entry name" value="Rhodanese"/>
    <property type="match status" value="1"/>
</dbReference>
<proteinExistence type="predicted"/>
<protein>
    <submittedName>
        <fullName evidence="3">Sulfurtransferase</fullName>
    </submittedName>
</protein>
<dbReference type="EMBL" id="JOKH01000001">
    <property type="protein sequence ID" value="KEQ19389.1"/>
    <property type="molecule type" value="Genomic_DNA"/>
</dbReference>
<evidence type="ECO:0000313" key="4">
    <source>
        <dbReference type="Proteomes" id="UP000028073"/>
    </source>
</evidence>
<dbReference type="PROSITE" id="PS50206">
    <property type="entry name" value="RHODANESE_3"/>
    <property type="match status" value="1"/>
</dbReference>
<gene>
    <name evidence="3" type="ORF">GZ78_05365</name>
</gene>
<evidence type="ECO:0000259" key="2">
    <source>
        <dbReference type="PROSITE" id="PS50206"/>
    </source>
</evidence>
<keyword evidence="1" id="KW-0812">Transmembrane</keyword>
<dbReference type="eggNOG" id="COG0607">
    <property type="taxonomic scope" value="Bacteria"/>
</dbReference>
<dbReference type="STRING" id="1137799.GZ78_05365"/>
<feature type="domain" description="Rhodanese" evidence="2">
    <location>
        <begin position="47"/>
        <end position="137"/>
    </location>
</feature>
<dbReference type="InterPro" id="IPR050229">
    <property type="entry name" value="GlpE_sulfurtransferase"/>
</dbReference>
<keyword evidence="4" id="KW-1185">Reference proteome</keyword>
<dbReference type="OrthoDB" id="9808735at2"/>
<dbReference type="Proteomes" id="UP000028073">
    <property type="component" value="Unassembled WGS sequence"/>
</dbReference>
<keyword evidence="3" id="KW-0808">Transferase</keyword>
<evidence type="ECO:0000313" key="3">
    <source>
        <dbReference type="EMBL" id="KEQ19389.1"/>
    </source>
</evidence>
<dbReference type="GO" id="GO:0016740">
    <property type="term" value="F:transferase activity"/>
    <property type="evidence" value="ECO:0007669"/>
    <property type="project" value="UniProtKB-KW"/>
</dbReference>
<dbReference type="InterPro" id="IPR036873">
    <property type="entry name" value="Rhodanese-like_dom_sf"/>
</dbReference>
<keyword evidence="1" id="KW-0472">Membrane</keyword>
<dbReference type="PANTHER" id="PTHR43031:SF18">
    <property type="entry name" value="RHODANESE-RELATED SULFURTRANSFERASES"/>
    <property type="match status" value="1"/>
</dbReference>
<evidence type="ECO:0000256" key="1">
    <source>
        <dbReference type="SAM" id="Phobius"/>
    </source>
</evidence>
<dbReference type="Gene3D" id="3.40.250.10">
    <property type="entry name" value="Rhodanese-like domain"/>
    <property type="match status" value="1"/>
</dbReference>
<dbReference type="SMART" id="SM00450">
    <property type="entry name" value="RHOD"/>
    <property type="match status" value="1"/>
</dbReference>
<dbReference type="CDD" id="cd00158">
    <property type="entry name" value="RHOD"/>
    <property type="match status" value="1"/>
</dbReference>
<comment type="caution">
    <text evidence="3">The sequence shown here is derived from an EMBL/GenBank/DDBJ whole genome shotgun (WGS) entry which is preliminary data.</text>
</comment>
<dbReference type="SUPFAM" id="SSF52821">
    <property type="entry name" value="Rhodanese/Cell cycle control phosphatase"/>
    <property type="match status" value="1"/>
</dbReference>
<dbReference type="PANTHER" id="PTHR43031">
    <property type="entry name" value="FAD-DEPENDENT OXIDOREDUCTASE"/>
    <property type="match status" value="1"/>
</dbReference>
<reference evidence="3 4" key="1">
    <citation type="submission" date="2014-06" db="EMBL/GenBank/DDBJ databases">
        <title>Whole Genome Sequences of Three Symbiotic Endozoicomonas Bacteria.</title>
        <authorList>
            <person name="Neave M.J."/>
            <person name="Apprill A."/>
            <person name="Voolstra C.R."/>
        </authorList>
    </citation>
    <scope>NUCLEOTIDE SEQUENCE [LARGE SCALE GENOMIC DNA]</scope>
    <source>
        <strain evidence="3 4">DSM 25634</strain>
    </source>
</reference>
<name>A0A081NLR6_9GAMM</name>
<dbReference type="InterPro" id="IPR001763">
    <property type="entry name" value="Rhodanese-like_dom"/>
</dbReference>
<organism evidence="3 4">
    <name type="scientific">Endozoicomonas numazuensis</name>
    <dbReference type="NCBI Taxonomy" id="1137799"/>
    <lineage>
        <taxon>Bacteria</taxon>
        <taxon>Pseudomonadati</taxon>
        <taxon>Pseudomonadota</taxon>
        <taxon>Gammaproteobacteria</taxon>
        <taxon>Oceanospirillales</taxon>
        <taxon>Endozoicomonadaceae</taxon>
        <taxon>Endozoicomonas</taxon>
    </lineage>
</organism>
<dbReference type="AlphaFoldDB" id="A0A081NLR6"/>